<comment type="caution">
    <text evidence="2">The sequence shown here is derived from an EMBL/GenBank/DDBJ whole genome shotgun (WGS) entry which is preliminary data.</text>
</comment>
<organism evidence="2">
    <name type="scientific">Candidatus Berkiella cookevillensis</name>
    <dbReference type="NCBI Taxonomy" id="437022"/>
    <lineage>
        <taxon>Bacteria</taxon>
        <taxon>Pseudomonadati</taxon>
        <taxon>Pseudomonadota</taxon>
        <taxon>Gammaproteobacteria</taxon>
        <taxon>Candidatus Berkiellales</taxon>
        <taxon>Candidatus Berkiellaceae</taxon>
        <taxon>Candidatus Berkiella</taxon>
    </lineage>
</organism>
<gene>
    <name evidence="2" type="ORF">CC99x_00917</name>
</gene>
<dbReference type="EMBL" id="LKHV01000004">
    <property type="protein sequence ID" value="KRG18929.1"/>
    <property type="molecule type" value="Genomic_DNA"/>
</dbReference>
<name>A0A0Q9YR97_9GAMM</name>
<proteinExistence type="predicted"/>
<keyword evidence="1" id="KW-1133">Transmembrane helix</keyword>
<feature type="transmembrane region" description="Helical" evidence="1">
    <location>
        <begin position="45"/>
        <end position="66"/>
    </location>
</feature>
<dbReference type="AlphaFoldDB" id="A0A0Q9YR97"/>
<keyword evidence="1" id="KW-0812">Transmembrane</keyword>
<evidence type="ECO:0000313" key="2">
    <source>
        <dbReference type="EMBL" id="KRG18929.1"/>
    </source>
</evidence>
<reference evidence="2" key="1">
    <citation type="submission" date="2015-09" db="EMBL/GenBank/DDBJ databases">
        <title>Draft Genome Sequences of Two Novel Amoeba-resistant Intranuclear Bacteria, Candidatus Berkiella cookevillensis and Candidatus Berkiella aquae.</title>
        <authorList>
            <person name="Mehari Y.T."/>
            <person name="Arivett B.A."/>
            <person name="Farone A.L."/>
            <person name="Gunderson J.H."/>
            <person name="Farone M.B."/>
        </authorList>
    </citation>
    <scope>NUCLEOTIDE SEQUENCE [LARGE SCALE GENOMIC DNA]</scope>
    <source>
        <strain evidence="2">CC99</strain>
    </source>
</reference>
<accession>A0A0Q9YR97</accession>
<sequence length="72" mass="8733">MNTTNFIYYIYPLVFFYTIAKKRKPWFYGLTDNDKRLNSAILKKGLIFLFLLHSLLVLHTATYWYIKGYFSH</sequence>
<keyword evidence="1" id="KW-0472">Membrane</keyword>
<dbReference type="STRING" id="437022.CC99x_00917"/>
<evidence type="ECO:0000256" key="1">
    <source>
        <dbReference type="SAM" id="Phobius"/>
    </source>
</evidence>
<protein>
    <submittedName>
        <fullName evidence="2">Uncharacterized protein</fullName>
    </submittedName>
</protein>